<dbReference type="OrthoDB" id="3483205at2"/>
<evidence type="ECO:0000313" key="2">
    <source>
        <dbReference type="Proteomes" id="UP000001318"/>
    </source>
</evidence>
<dbReference type="HOGENOM" id="CLU_145372_0_0_11"/>
<dbReference type="Proteomes" id="UP000001318">
    <property type="component" value="Plasmid pCSL1"/>
</dbReference>
<name>B0RJA9_CLASE</name>
<sequence length="137" mass="15012">MSGQIDGADSGAAVASVPVGPRRLQLSRRRGARLPEGAVSVARPSQWGNGFRIGDTVRVGLIEATDDDSMVPVPDAATAVEFYRRWVSRRLHVQLQVRERLVGRDLACWCRADQPCHADVLLEIARTPVDEIWAGAR</sequence>
<gene>
    <name evidence="1" type="ordered locus">pCSL0056</name>
</gene>
<dbReference type="InterPro" id="IPR025475">
    <property type="entry name" value="DUF4326"/>
</dbReference>
<protein>
    <submittedName>
        <fullName evidence="1">Uncharacterized protein</fullName>
    </submittedName>
</protein>
<dbReference type="EMBL" id="AM849036">
    <property type="protein sequence ID" value="CAQ03299.1"/>
    <property type="molecule type" value="Genomic_DNA"/>
</dbReference>
<geneLocation type="plasmid" evidence="1 2">
    <name>pCSL1</name>
</geneLocation>
<dbReference type="Pfam" id="PF14216">
    <property type="entry name" value="DUF4326"/>
    <property type="match status" value="1"/>
</dbReference>
<proteinExistence type="predicted"/>
<dbReference type="AlphaFoldDB" id="B0RJA9"/>
<dbReference type="GeneID" id="29472830"/>
<reference evidence="1 2" key="1">
    <citation type="journal article" date="2008" name="J. Bacteriol.">
        <title>Genome of the actinomycete plant pathogen Clavibacter michiganensis subsp. sepedonicus suggests recent niche adaptation.</title>
        <authorList>
            <person name="Bentley S.D."/>
            <person name="Corton C."/>
            <person name="Brown S.E."/>
            <person name="Barron A."/>
            <person name="Clark L."/>
            <person name="Doggett J."/>
            <person name="Harris B."/>
            <person name="Ormond D."/>
            <person name="Quail M.A."/>
            <person name="May G."/>
            <person name="Francis D."/>
            <person name="Knudson D."/>
            <person name="Parkhill J."/>
            <person name="Ishimaru C.A."/>
        </authorList>
    </citation>
    <scope>NUCLEOTIDE SEQUENCE [LARGE SCALE GENOMIC DNA]</scope>
    <source>
        <strain evidence="2">ATCC 33113 / DSM 20744 / JCM 9667 / LMG 2889 / ICMP 2535 / C-1</strain>
    </source>
</reference>
<accession>B0RJA9</accession>
<dbReference type="KEGG" id="cms:pCSL0056"/>
<organism evidence="1 2">
    <name type="scientific">Clavibacter sepedonicus</name>
    <name type="common">Clavibacter michiganensis subsp. sepedonicus</name>
    <dbReference type="NCBI Taxonomy" id="31964"/>
    <lineage>
        <taxon>Bacteria</taxon>
        <taxon>Bacillati</taxon>
        <taxon>Actinomycetota</taxon>
        <taxon>Actinomycetes</taxon>
        <taxon>Micrococcales</taxon>
        <taxon>Microbacteriaceae</taxon>
        <taxon>Clavibacter</taxon>
    </lineage>
</organism>
<dbReference type="eggNOG" id="ENOG5033162">
    <property type="taxonomic scope" value="Bacteria"/>
</dbReference>
<keyword evidence="2" id="KW-1185">Reference proteome</keyword>
<dbReference type="RefSeq" id="WP_012300366.1">
    <property type="nucleotide sequence ID" value="NC_010408.1"/>
</dbReference>
<keyword evidence="1" id="KW-0614">Plasmid</keyword>
<evidence type="ECO:0000313" key="1">
    <source>
        <dbReference type="EMBL" id="CAQ03299.1"/>
    </source>
</evidence>